<keyword evidence="4" id="KW-0238">DNA-binding</keyword>
<dbReference type="SUPFAM" id="SSF46689">
    <property type="entry name" value="Homeodomain-like"/>
    <property type="match status" value="1"/>
</dbReference>
<keyword evidence="6" id="KW-0539">Nucleus</keyword>
<feature type="domain" description="Myb-like" evidence="8">
    <location>
        <begin position="9"/>
        <end position="73"/>
    </location>
</feature>
<accession>A0A804LSN7</accession>
<feature type="domain" description="HTH myb-type" evidence="9">
    <location>
        <begin position="74"/>
        <end position="128"/>
    </location>
</feature>
<dbReference type="Gene3D" id="1.10.10.60">
    <property type="entry name" value="Homeodomain-like"/>
    <property type="match status" value="2"/>
</dbReference>
<feature type="domain" description="Myb-like" evidence="8">
    <location>
        <begin position="74"/>
        <end position="124"/>
    </location>
</feature>
<keyword evidence="11" id="KW-1185">Reference proteome</keyword>
<dbReference type="GO" id="GO:0003700">
    <property type="term" value="F:DNA-binding transcription factor activity"/>
    <property type="evidence" value="ECO:0007669"/>
    <property type="project" value="UniProtKB-ARBA"/>
</dbReference>
<dbReference type="OrthoDB" id="2143914at2759"/>
<dbReference type="FunFam" id="1.10.10.60:FF:000349">
    <property type="entry name" value="Transcription factor MYB39"/>
    <property type="match status" value="1"/>
</dbReference>
<evidence type="ECO:0000313" key="10">
    <source>
        <dbReference type="EnsemblPlants" id="Zm00001eb033610_P002"/>
    </source>
</evidence>
<dbReference type="Pfam" id="PF00249">
    <property type="entry name" value="Myb_DNA-binding"/>
    <property type="match status" value="2"/>
</dbReference>
<evidence type="ECO:0000259" key="8">
    <source>
        <dbReference type="PROSITE" id="PS50090"/>
    </source>
</evidence>
<evidence type="ECO:0000256" key="3">
    <source>
        <dbReference type="ARBA" id="ARBA00023015"/>
    </source>
</evidence>
<evidence type="ECO:0000256" key="7">
    <source>
        <dbReference type="SAM" id="MobiDB-lite"/>
    </source>
</evidence>
<dbReference type="GO" id="GO:1901141">
    <property type="term" value="P:regulation of lignin biosynthetic process"/>
    <property type="evidence" value="ECO:0007669"/>
    <property type="project" value="UniProtKB-ARBA"/>
</dbReference>
<dbReference type="InParanoid" id="A0A804LSN7"/>
<evidence type="ECO:0000256" key="6">
    <source>
        <dbReference type="ARBA" id="ARBA00023242"/>
    </source>
</evidence>
<evidence type="ECO:0000256" key="1">
    <source>
        <dbReference type="ARBA" id="ARBA00004123"/>
    </source>
</evidence>
<comment type="subcellular location">
    <subcellularLocation>
        <location evidence="1">Nucleus</location>
    </subcellularLocation>
</comment>
<dbReference type="EnsemblPlants" id="Zm00001eb033610_T002">
    <property type="protein sequence ID" value="Zm00001eb033610_P002"/>
    <property type="gene ID" value="Zm00001eb033610"/>
</dbReference>
<dbReference type="InterPro" id="IPR015495">
    <property type="entry name" value="Myb_TF_plants"/>
</dbReference>
<dbReference type="GO" id="GO:0000976">
    <property type="term" value="F:transcription cis-regulatory region binding"/>
    <property type="evidence" value="ECO:0007669"/>
    <property type="project" value="UniProtKB-ARBA"/>
</dbReference>
<reference evidence="10" key="3">
    <citation type="submission" date="2021-05" db="UniProtKB">
        <authorList>
            <consortium name="EnsemblPlants"/>
        </authorList>
    </citation>
    <scope>IDENTIFICATION</scope>
    <source>
        <strain evidence="10">cv. B73</strain>
    </source>
</reference>
<dbReference type="PANTHER" id="PTHR10641:SF1387">
    <property type="entry name" value="OS08G0486300 PROTEIN"/>
    <property type="match status" value="1"/>
</dbReference>
<evidence type="ECO:0000313" key="11">
    <source>
        <dbReference type="Proteomes" id="UP000007305"/>
    </source>
</evidence>
<feature type="domain" description="HTH myb-type" evidence="9">
    <location>
        <begin position="9"/>
        <end position="73"/>
    </location>
</feature>
<dbReference type="InterPro" id="IPR001005">
    <property type="entry name" value="SANT/Myb"/>
</dbReference>
<keyword evidence="3" id="KW-0805">Transcription regulation</keyword>
<dbReference type="SMART" id="SM00717">
    <property type="entry name" value="SANT"/>
    <property type="match status" value="2"/>
</dbReference>
<reference evidence="10" key="2">
    <citation type="submission" date="2019-07" db="EMBL/GenBank/DDBJ databases">
        <authorList>
            <person name="Seetharam A."/>
            <person name="Woodhouse M."/>
            <person name="Cannon E."/>
        </authorList>
    </citation>
    <scope>NUCLEOTIDE SEQUENCE [LARGE SCALE GENOMIC DNA]</scope>
    <source>
        <strain evidence="10">cv. B73</strain>
    </source>
</reference>
<keyword evidence="5" id="KW-0804">Transcription</keyword>
<dbReference type="PROSITE" id="PS50090">
    <property type="entry name" value="MYB_LIKE"/>
    <property type="match status" value="2"/>
</dbReference>
<dbReference type="PROSITE" id="PS51294">
    <property type="entry name" value="HTH_MYB"/>
    <property type="match status" value="2"/>
</dbReference>
<dbReference type="Gramene" id="Zm00001eb033610_T002">
    <property type="protein sequence ID" value="Zm00001eb033610_P002"/>
    <property type="gene ID" value="Zm00001eb033610"/>
</dbReference>
<dbReference type="InterPro" id="IPR009057">
    <property type="entry name" value="Homeodomain-like_sf"/>
</dbReference>
<evidence type="ECO:0000256" key="5">
    <source>
        <dbReference type="ARBA" id="ARBA00023163"/>
    </source>
</evidence>
<proteinExistence type="predicted"/>
<sequence>MGRSPCCDENGLKKGPWTQEEDEKLLHYIQKNGHGSWRTLPRLAGTCMHACPSPSDRLNRCGKSCRLRWTNYLRPDIKRGKFSREEEQTILHLHSVLGNKWSAIATHLPGRTDNEIKNFWNTHLRKRLIQMGFDPMTHRPRTDFFAALPQLIALAALRGQLPADPDPPQQAGTTAAALAGLIGALCSPQLTLLDTTTTTTAAAAPPVVSSSSADDDAAHQYYLPRTTFPDAPGSGEAAHQRQQQAAGLISYGRRPDDDDGGDVDVFACYGAGGGGSSLPPLTDLSDDAATLLQVDTASSQFGSGGSIPLLPWPEFFPDDPFITDFL</sequence>
<dbReference type="Proteomes" id="UP000007305">
    <property type="component" value="Chromosome 1"/>
</dbReference>
<evidence type="ECO:0000256" key="4">
    <source>
        <dbReference type="ARBA" id="ARBA00023125"/>
    </source>
</evidence>
<gene>
    <name evidence="10" type="primary">LOC100382484</name>
</gene>
<dbReference type="AlphaFoldDB" id="A0A804LSN7"/>
<feature type="region of interest" description="Disordered" evidence="7">
    <location>
        <begin position="224"/>
        <end position="245"/>
    </location>
</feature>
<name>A0A804LSN7_MAIZE</name>
<organism evidence="10 11">
    <name type="scientific">Zea mays</name>
    <name type="common">Maize</name>
    <dbReference type="NCBI Taxonomy" id="4577"/>
    <lineage>
        <taxon>Eukaryota</taxon>
        <taxon>Viridiplantae</taxon>
        <taxon>Streptophyta</taxon>
        <taxon>Embryophyta</taxon>
        <taxon>Tracheophyta</taxon>
        <taxon>Spermatophyta</taxon>
        <taxon>Magnoliopsida</taxon>
        <taxon>Liliopsida</taxon>
        <taxon>Poales</taxon>
        <taxon>Poaceae</taxon>
        <taxon>PACMAD clade</taxon>
        <taxon>Panicoideae</taxon>
        <taxon>Andropogonodae</taxon>
        <taxon>Andropogoneae</taxon>
        <taxon>Tripsacinae</taxon>
        <taxon>Zea</taxon>
    </lineage>
</organism>
<protein>
    <submittedName>
        <fullName evidence="10">Uncharacterized protein</fullName>
    </submittedName>
</protein>
<keyword evidence="2" id="KW-0677">Repeat</keyword>
<dbReference type="GO" id="GO:0005634">
    <property type="term" value="C:nucleus"/>
    <property type="evidence" value="ECO:0007669"/>
    <property type="project" value="UniProtKB-SubCell"/>
</dbReference>
<dbReference type="PANTHER" id="PTHR10641">
    <property type="entry name" value="MYB FAMILY TRANSCRIPTION FACTOR"/>
    <property type="match status" value="1"/>
</dbReference>
<evidence type="ECO:0000259" key="9">
    <source>
        <dbReference type="PROSITE" id="PS51294"/>
    </source>
</evidence>
<dbReference type="FunFam" id="1.10.10.60:FF:000001">
    <property type="entry name" value="MYB-related transcription factor"/>
    <property type="match status" value="1"/>
</dbReference>
<reference evidence="11" key="1">
    <citation type="submission" date="2015-12" db="EMBL/GenBank/DDBJ databases">
        <title>Update maize B73 reference genome by single molecule sequencing technologies.</title>
        <authorList>
            <consortium name="Maize Genome Sequencing Project"/>
            <person name="Ware D."/>
        </authorList>
    </citation>
    <scope>NUCLEOTIDE SEQUENCE [LARGE SCALE GENOMIC DNA]</scope>
    <source>
        <strain evidence="11">cv. B73</strain>
    </source>
</reference>
<evidence type="ECO:0000256" key="2">
    <source>
        <dbReference type="ARBA" id="ARBA00022737"/>
    </source>
</evidence>
<dbReference type="InterPro" id="IPR017930">
    <property type="entry name" value="Myb_dom"/>
</dbReference>
<dbReference type="CDD" id="cd00167">
    <property type="entry name" value="SANT"/>
    <property type="match status" value="2"/>
</dbReference>